<proteinExistence type="inferred from homology"/>
<dbReference type="InterPro" id="IPR016181">
    <property type="entry name" value="Acyl_CoA_acyltransferase"/>
</dbReference>
<dbReference type="GO" id="GO:0033588">
    <property type="term" value="C:elongator holoenzyme complex"/>
    <property type="evidence" value="ECO:0007669"/>
    <property type="project" value="InterPro"/>
</dbReference>
<evidence type="ECO:0000256" key="5">
    <source>
        <dbReference type="ARBA" id="ARBA00020264"/>
    </source>
</evidence>
<dbReference type="RefSeq" id="XP_024344415.1">
    <property type="nucleotide sequence ID" value="XM_024478168.1"/>
</dbReference>
<evidence type="ECO:0000256" key="7">
    <source>
        <dbReference type="ARBA" id="ARBA00022694"/>
    </source>
</evidence>
<dbReference type="EMBL" id="KZ110591">
    <property type="protein sequence ID" value="OSX67621.1"/>
    <property type="molecule type" value="Genomic_DNA"/>
</dbReference>
<feature type="compositionally biased region" description="Acidic residues" evidence="9">
    <location>
        <begin position="608"/>
        <end position="624"/>
    </location>
</feature>
<keyword evidence="11" id="KW-1185">Reference proteome</keyword>
<evidence type="ECO:0000256" key="6">
    <source>
        <dbReference type="ARBA" id="ARBA00022490"/>
    </source>
</evidence>
<accession>A0A1X6NG58</accession>
<comment type="pathway">
    <text evidence="3">tRNA modification; 5-methoxycarbonylmethyl-2-thiouridine-tRNA biosynthesis.</text>
</comment>
<comment type="similarity">
    <text evidence="4">Belongs to the ELP5 family.</text>
</comment>
<keyword evidence="6" id="KW-0963">Cytoplasm</keyword>
<feature type="region of interest" description="Disordered" evidence="9">
    <location>
        <begin position="62"/>
        <end position="82"/>
    </location>
</feature>
<feature type="region of interest" description="Disordered" evidence="9">
    <location>
        <begin position="261"/>
        <end position="289"/>
    </location>
</feature>
<dbReference type="GO" id="GO:0005829">
    <property type="term" value="C:cytosol"/>
    <property type="evidence" value="ECO:0007669"/>
    <property type="project" value="TreeGrafter"/>
</dbReference>
<dbReference type="Gene3D" id="3.40.630.30">
    <property type="match status" value="1"/>
</dbReference>
<dbReference type="GO" id="GO:0000049">
    <property type="term" value="F:tRNA binding"/>
    <property type="evidence" value="ECO:0007669"/>
    <property type="project" value="TreeGrafter"/>
</dbReference>
<dbReference type="PANTHER" id="PTHR15641">
    <property type="entry name" value="ELONGATOR COMPLEX PROTEIN 5"/>
    <property type="match status" value="1"/>
</dbReference>
<evidence type="ECO:0000313" key="10">
    <source>
        <dbReference type="EMBL" id="OSX67621.1"/>
    </source>
</evidence>
<evidence type="ECO:0000256" key="8">
    <source>
        <dbReference type="ARBA" id="ARBA00023242"/>
    </source>
</evidence>
<keyword evidence="7" id="KW-0819">tRNA processing</keyword>
<dbReference type="OrthoDB" id="166907at2759"/>
<dbReference type="GO" id="GO:0002098">
    <property type="term" value="P:tRNA wobble uridine modification"/>
    <property type="evidence" value="ECO:0007669"/>
    <property type="project" value="InterPro"/>
</dbReference>
<evidence type="ECO:0000313" key="11">
    <source>
        <dbReference type="Proteomes" id="UP000194127"/>
    </source>
</evidence>
<comment type="subcellular location">
    <subcellularLocation>
        <location evidence="2">Cytoplasm</location>
    </subcellularLocation>
    <subcellularLocation>
        <location evidence="1">Nucleus</location>
    </subcellularLocation>
</comment>
<evidence type="ECO:0000256" key="9">
    <source>
        <dbReference type="SAM" id="MobiDB-lite"/>
    </source>
</evidence>
<dbReference type="AlphaFoldDB" id="A0A1X6NG58"/>
<evidence type="ECO:0000256" key="3">
    <source>
        <dbReference type="ARBA" id="ARBA00005043"/>
    </source>
</evidence>
<dbReference type="STRING" id="670580.A0A1X6NG58"/>
<dbReference type="UniPathway" id="UPA00988"/>
<evidence type="ECO:0000256" key="2">
    <source>
        <dbReference type="ARBA" id="ARBA00004496"/>
    </source>
</evidence>
<keyword evidence="8" id="KW-0539">Nucleus</keyword>
<dbReference type="GO" id="GO:0005634">
    <property type="term" value="C:nucleus"/>
    <property type="evidence" value="ECO:0007669"/>
    <property type="project" value="UniProtKB-SubCell"/>
</dbReference>
<gene>
    <name evidence="10" type="ORF">POSPLADRAFT_1042827</name>
</gene>
<dbReference type="InterPro" id="IPR019519">
    <property type="entry name" value="Elp5"/>
</dbReference>
<reference evidence="10 11" key="1">
    <citation type="submission" date="2017-04" db="EMBL/GenBank/DDBJ databases">
        <title>Genome Sequence of the Model Brown-Rot Fungus Postia placenta SB12.</title>
        <authorList>
            <consortium name="DOE Joint Genome Institute"/>
            <person name="Gaskell J."/>
            <person name="Kersten P."/>
            <person name="Larrondo L.F."/>
            <person name="Canessa P."/>
            <person name="Martinez D."/>
            <person name="Hibbett D."/>
            <person name="Schmoll M."/>
            <person name="Kubicek C.P."/>
            <person name="Martinez A.T."/>
            <person name="Yadav J."/>
            <person name="Master E."/>
            <person name="Magnuson J.K."/>
            <person name="James T."/>
            <person name="Yaver D."/>
            <person name="Berka R."/>
            <person name="Labutti K."/>
            <person name="Lipzen A."/>
            <person name="Aerts A."/>
            <person name="Barry K."/>
            <person name="Henrissat B."/>
            <person name="Blanchette R."/>
            <person name="Grigoriev I."/>
            <person name="Cullen D."/>
        </authorList>
    </citation>
    <scope>NUCLEOTIDE SEQUENCE [LARGE SCALE GENOMIC DNA]</scope>
    <source>
        <strain evidence="10 11">MAD-698-R-SB12</strain>
    </source>
</reference>
<evidence type="ECO:0000256" key="1">
    <source>
        <dbReference type="ARBA" id="ARBA00004123"/>
    </source>
</evidence>
<evidence type="ECO:0000256" key="4">
    <source>
        <dbReference type="ARBA" id="ARBA00009567"/>
    </source>
</evidence>
<dbReference type="Proteomes" id="UP000194127">
    <property type="component" value="Unassembled WGS sequence"/>
</dbReference>
<dbReference type="SUPFAM" id="SSF55729">
    <property type="entry name" value="Acyl-CoA N-acyltransferases (Nat)"/>
    <property type="match status" value="1"/>
</dbReference>
<organism evidence="10 11">
    <name type="scientific">Postia placenta MAD-698-R-SB12</name>
    <dbReference type="NCBI Taxonomy" id="670580"/>
    <lineage>
        <taxon>Eukaryota</taxon>
        <taxon>Fungi</taxon>
        <taxon>Dikarya</taxon>
        <taxon>Basidiomycota</taxon>
        <taxon>Agaricomycotina</taxon>
        <taxon>Agaricomycetes</taxon>
        <taxon>Polyporales</taxon>
        <taxon>Adustoporiaceae</taxon>
        <taxon>Rhodonia</taxon>
    </lineage>
</organism>
<dbReference type="GeneID" id="36323118"/>
<dbReference type="PANTHER" id="PTHR15641:SF1">
    <property type="entry name" value="ELONGATOR COMPLEX PROTEIN 5"/>
    <property type="match status" value="1"/>
</dbReference>
<name>A0A1X6NG58_9APHY</name>
<protein>
    <recommendedName>
        <fullName evidence="5">Elongator complex protein 5</fullName>
    </recommendedName>
</protein>
<sequence length="624" mass="68895">MFLCDWLNRPTFEDRAQDDLRRPDLVDIPSYYSRSPSSGLWILELGDKFVGLIALDASSDSTSTETISTSAPPVKTRDGKVKYTKGTSSTATIRHFYVEELYRPAGIQHDLLTHAVRMAFSRDPKVQTIRASDTPLKPYVSEALRQARFQLEAKTEKPPTAPSVSVAESLKHRRIGPLGHQYPTSPEAIRIDTIQGGLRAEERSTKAVMEVRERRSEGSSYPSALCAVRIKNPPMWALSQRRSVRPDYWMSGTVRAFVHTVDQNSEAPSGQEGLRESGGPGRESGQWPKYQPSQLFSIRWYNHTCEPAMASQLYASGGASGTTLLFCLLYPPASFLDASQQDTEHVRAFDWTGHVPGYQVSCGYWKGFDGARAAASGPLTVIIDSVDTLHSDIGSLAKTERFLSELVKFIRTRETTFRLVLHALAPSPVITAVTQTRFSSSIAHITAHPAALIKHVAAEYLTPPPPLSPPEKFWRVFIPIAERHYEAEKLVFGPGGAGSGGSDFVLEVLVRGADGPGRRRGVERVLEGWAADNQGGSPCELRELDDLKSLWLRKVVEESGPDPTQNLSFNLNLTPQQQQLRAQVPLPYAHEGTSAIKEDTAAILYDPDSADDIDDDDPDEDLDI</sequence>
<feature type="region of interest" description="Disordered" evidence="9">
    <location>
        <begin position="599"/>
        <end position="624"/>
    </location>
</feature>